<dbReference type="STRING" id="427683.A5481_01480"/>
<name>A0A179SKB7_9HYPH</name>
<reference evidence="1 2" key="1">
    <citation type="submission" date="2016-04" db="EMBL/GenBank/DDBJ databases">
        <authorList>
            <person name="Evans L.H."/>
            <person name="Alamgir A."/>
            <person name="Owens N."/>
            <person name="Weber N.D."/>
            <person name="Virtaneva K."/>
            <person name="Barbian K."/>
            <person name="Babar A."/>
            <person name="Rosenke K."/>
        </authorList>
    </citation>
    <scope>NUCLEOTIDE SEQUENCE [LARGE SCALE GENOMIC DNA]</scope>
    <source>
        <strain evidence="1 2">PMB02</strain>
    </source>
</reference>
<dbReference type="Proteomes" id="UP000078316">
    <property type="component" value="Unassembled WGS sequence"/>
</dbReference>
<protein>
    <submittedName>
        <fullName evidence="1">Uncharacterized protein</fullName>
    </submittedName>
</protein>
<gene>
    <name evidence="1" type="ORF">A5481_01480</name>
</gene>
<dbReference type="EMBL" id="LWHQ01000005">
    <property type="protein sequence ID" value="OAS27461.1"/>
    <property type="molecule type" value="Genomic_DNA"/>
</dbReference>
<dbReference type="AlphaFoldDB" id="A0A179SKB7"/>
<comment type="caution">
    <text evidence="1">The sequence shown here is derived from an EMBL/GenBank/DDBJ whole genome shotgun (WGS) entry which is preliminary data.</text>
</comment>
<evidence type="ECO:0000313" key="2">
    <source>
        <dbReference type="Proteomes" id="UP000078316"/>
    </source>
</evidence>
<sequence length="77" mass="8576">MYWETEGFRAVAWMAAMAHNSGMVGYSEEEYAGAASHVFFYLAGAMRRQDDDFRDAYRCITAAVLAGQPEGEEAFHG</sequence>
<accession>A0A179SKB7</accession>
<proteinExistence type="predicted"/>
<evidence type="ECO:0000313" key="1">
    <source>
        <dbReference type="EMBL" id="OAS27461.1"/>
    </source>
</evidence>
<organism evidence="1 2">
    <name type="scientific">Methylobacterium platani</name>
    <dbReference type="NCBI Taxonomy" id="427683"/>
    <lineage>
        <taxon>Bacteria</taxon>
        <taxon>Pseudomonadati</taxon>
        <taxon>Pseudomonadota</taxon>
        <taxon>Alphaproteobacteria</taxon>
        <taxon>Hyphomicrobiales</taxon>
        <taxon>Methylobacteriaceae</taxon>
        <taxon>Methylobacterium</taxon>
    </lineage>
</organism>